<evidence type="ECO:0000259" key="1">
    <source>
        <dbReference type="Pfam" id="PF14529"/>
    </source>
</evidence>
<dbReference type="AlphaFoldDB" id="A0A1A8FJB9"/>
<dbReference type="InterPro" id="IPR036691">
    <property type="entry name" value="Endo/exonu/phosph_ase_sf"/>
</dbReference>
<dbReference type="InterPro" id="IPR005135">
    <property type="entry name" value="Endo/exonuclease/phosphatase"/>
</dbReference>
<protein>
    <recommendedName>
        <fullName evidence="1">Endonuclease/exonuclease/phosphatase domain-containing protein</fullName>
    </recommendedName>
</protein>
<accession>A0A1A8FJB9</accession>
<evidence type="ECO:0000313" key="2">
    <source>
        <dbReference type="EMBL" id="SBQ58923.1"/>
    </source>
</evidence>
<reference evidence="2" key="1">
    <citation type="submission" date="2016-05" db="EMBL/GenBank/DDBJ databases">
        <authorList>
            <person name="Lavstsen T."/>
            <person name="Jespersen J.S."/>
        </authorList>
    </citation>
    <scope>NUCLEOTIDE SEQUENCE</scope>
    <source>
        <tissue evidence="2">Brain</tissue>
    </source>
</reference>
<sequence>LVFRGHARVGRPGGGCVTFLKDGLQYHRRQDAGDLECVVVEVWSVKGVVSVVNFYNPGVRLVGDDLHGLLSEDAASVLWVGDFNAHSGLWGDWHNDGNGKVLEDFLDRSGLVVLNDGRPTWFG</sequence>
<feature type="non-terminal residue" evidence="2">
    <location>
        <position position="123"/>
    </location>
</feature>
<dbReference type="SUPFAM" id="SSF56219">
    <property type="entry name" value="DNase I-like"/>
    <property type="match status" value="1"/>
</dbReference>
<feature type="domain" description="Endonuclease/exonuclease/phosphatase" evidence="1">
    <location>
        <begin position="50"/>
        <end position="119"/>
    </location>
</feature>
<dbReference type="GO" id="GO:0003824">
    <property type="term" value="F:catalytic activity"/>
    <property type="evidence" value="ECO:0007669"/>
    <property type="project" value="InterPro"/>
</dbReference>
<gene>
    <name evidence="2" type="primary">DAPPUDRAFT_106000</name>
</gene>
<organism evidence="2">
    <name type="scientific">Nothobranchius korthausae</name>
    <dbReference type="NCBI Taxonomy" id="1143690"/>
    <lineage>
        <taxon>Eukaryota</taxon>
        <taxon>Metazoa</taxon>
        <taxon>Chordata</taxon>
        <taxon>Craniata</taxon>
        <taxon>Vertebrata</taxon>
        <taxon>Euteleostomi</taxon>
        <taxon>Actinopterygii</taxon>
        <taxon>Neopterygii</taxon>
        <taxon>Teleostei</taxon>
        <taxon>Neoteleostei</taxon>
        <taxon>Acanthomorphata</taxon>
        <taxon>Ovalentaria</taxon>
        <taxon>Atherinomorphae</taxon>
        <taxon>Cyprinodontiformes</taxon>
        <taxon>Nothobranchiidae</taxon>
        <taxon>Nothobranchius</taxon>
    </lineage>
</organism>
<feature type="non-terminal residue" evidence="2">
    <location>
        <position position="1"/>
    </location>
</feature>
<name>A0A1A8FJB9_9TELE</name>
<reference evidence="2" key="2">
    <citation type="submission" date="2016-06" db="EMBL/GenBank/DDBJ databases">
        <title>The genome of a short-lived fish provides insights into sex chromosome evolution and the genetic control of aging.</title>
        <authorList>
            <person name="Reichwald K."/>
            <person name="Felder M."/>
            <person name="Petzold A."/>
            <person name="Koch P."/>
            <person name="Groth M."/>
            <person name="Platzer M."/>
        </authorList>
    </citation>
    <scope>NUCLEOTIDE SEQUENCE</scope>
    <source>
        <tissue evidence="2">Brain</tissue>
    </source>
</reference>
<dbReference type="Pfam" id="PF14529">
    <property type="entry name" value="Exo_endo_phos_2"/>
    <property type="match status" value="1"/>
</dbReference>
<dbReference type="Gene3D" id="3.60.10.10">
    <property type="entry name" value="Endonuclease/exonuclease/phosphatase"/>
    <property type="match status" value="1"/>
</dbReference>
<proteinExistence type="predicted"/>
<dbReference type="EMBL" id="HAEB01012396">
    <property type="protein sequence ID" value="SBQ58923.1"/>
    <property type="molecule type" value="Transcribed_RNA"/>
</dbReference>